<feature type="region of interest" description="Disordered" evidence="1">
    <location>
        <begin position="1"/>
        <end position="21"/>
    </location>
</feature>
<organism evidence="2 3">
    <name type="scientific">Suillus luteus UH-Slu-Lm8-n1</name>
    <dbReference type="NCBI Taxonomy" id="930992"/>
    <lineage>
        <taxon>Eukaryota</taxon>
        <taxon>Fungi</taxon>
        <taxon>Dikarya</taxon>
        <taxon>Basidiomycota</taxon>
        <taxon>Agaricomycotina</taxon>
        <taxon>Agaricomycetes</taxon>
        <taxon>Agaricomycetidae</taxon>
        <taxon>Boletales</taxon>
        <taxon>Suillineae</taxon>
        <taxon>Suillaceae</taxon>
        <taxon>Suillus</taxon>
    </lineage>
</organism>
<proteinExistence type="predicted"/>
<feature type="compositionally biased region" description="Low complexity" evidence="1">
    <location>
        <begin position="119"/>
        <end position="153"/>
    </location>
</feature>
<dbReference type="EMBL" id="KN835409">
    <property type="protein sequence ID" value="KIK38137.1"/>
    <property type="molecule type" value="Genomic_DNA"/>
</dbReference>
<keyword evidence="3" id="KW-1185">Reference proteome</keyword>
<dbReference type="Proteomes" id="UP000054485">
    <property type="component" value="Unassembled WGS sequence"/>
</dbReference>
<name>A0A0D0AUU5_9AGAM</name>
<reference evidence="3" key="2">
    <citation type="submission" date="2015-01" db="EMBL/GenBank/DDBJ databases">
        <title>Evolutionary Origins and Diversification of the Mycorrhizal Mutualists.</title>
        <authorList>
            <consortium name="DOE Joint Genome Institute"/>
            <consortium name="Mycorrhizal Genomics Consortium"/>
            <person name="Kohler A."/>
            <person name="Kuo A."/>
            <person name="Nagy L.G."/>
            <person name="Floudas D."/>
            <person name="Copeland A."/>
            <person name="Barry K.W."/>
            <person name="Cichocki N."/>
            <person name="Veneault-Fourrey C."/>
            <person name="LaButti K."/>
            <person name="Lindquist E.A."/>
            <person name="Lipzen A."/>
            <person name="Lundell T."/>
            <person name="Morin E."/>
            <person name="Murat C."/>
            <person name="Riley R."/>
            <person name="Ohm R."/>
            <person name="Sun H."/>
            <person name="Tunlid A."/>
            <person name="Henrissat B."/>
            <person name="Grigoriev I.V."/>
            <person name="Hibbett D.S."/>
            <person name="Martin F."/>
        </authorList>
    </citation>
    <scope>NUCLEOTIDE SEQUENCE [LARGE SCALE GENOMIC DNA]</scope>
    <source>
        <strain evidence="3">UH-Slu-Lm8-n1</strain>
    </source>
</reference>
<accession>A0A0D0AUU5</accession>
<feature type="region of interest" description="Disordered" evidence="1">
    <location>
        <begin position="119"/>
        <end position="159"/>
    </location>
</feature>
<dbReference type="AlphaFoldDB" id="A0A0D0AUU5"/>
<dbReference type="HOGENOM" id="CLU_1482945_0_0_1"/>
<gene>
    <name evidence="2" type="ORF">CY34DRAFT_407712</name>
</gene>
<reference evidence="2 3" key="1">
    <citation type="submission" date="2014-04" db="EMBL/GenBank/DDBJ databases">
        <authorList>
            <consortium name="DOE Joint Genome Institute"/>
            <person name="Kuo A."/>
            <person name="Ruytinx J."/>
            <person name="Rineau F."/>
            <person name="Colpaert J."/>
            <person name="Kohler A."/>
            <person name="Nagy L.G."/>
            <person name="Floudas D."/>
            <person name="Copeland A."/>
            <person name="Barry K.W."/>
            <person name="Cichocki N."/>
            <person name="Veneault-Fourrey C."/>
            <person name="LaButti K."/>
            <person name="Lindquist E.A."/>
            <person name="Lipzen A."/>
            <person name="Lundell T."/>
            <person name="Morin E."/>
            <person name="Murat C."/>
            <person name="Sun H."/>
            <person name="Tunlid A."/>
            <person name="Henrissat B."/>
            <person name="Grigoriev I.V."/>
            <person name="Hibbett D.S."/>
            <person name="Martin F."/>
            <person name="Nordberg H.P."/>
            <person name="Cantor M.N."/>
            <person name="Hua S.X."/>
        </authorList>
    </citation>
    <scope>NUCLEOTIDE SEQUENCE [LARGE SCALE GENOMIC DNA]</scope>
    <source>
        <strain evidence="2 3">UH-Slu-Lm8-n1</strain>
    </source>
</reference>
<evidence type="ECO:0000313" key="2">
    <source>
        <dbReference type="EMBL" id="KIK38137.1"/>
    </source>
</evidence>
<sequence length="182" mass="20227">MPESTTPAHMSPQLVLSSSEDDWDATNSAINPEHGYTLTAFGELSPSPEEMFCFAPDDIRRRNRLHLKMRDKNAQYSPQIPAGKFWNPWTSSLGSTPLTPTDFFNGFKHTLQRAYQLAQAETAEAESPSSAADSGESASTTSNSSDSYESGETVTVKDSPELIKEWRKLPLRRGIPKWDVDD</sequence>
<dbReference type="InParanoid" id="A0A0D0AUU5"/>
<dbReference type="OrthoDB" id="2663976at2759"/>
<evidence type="ECO:0000256" key="1">
    <source>
        <dbReference type="SAM" id="MobiDB-lite"/>
    </source>
</evidence>
<feature type="compositionally biased region" description="Polar residues" evidence="1">
    <location>
        <begin position="1"/>
        <end position="18"/>
    </location>
</feature>
<evidence type="ECO:0000313" key="3">
    <source>
        <dbReference type="Proteomes" id="UP000054485"/>
    </source>
</evidence>
<protein>
    <submittedName>
        <fullName evidence="2">Uncharacterized protein</fullName>
    </submittedName>
</protein>